<sequence length="286" mass="32483">MTFTNFRRPSSSNGTLLVFLAIFVICLIFFVRTIQQRNPTLIKIEETNNCLEKLLSSTGPETKYDKLPDSVDICTANFFNSLPILFLGTPKIEIKYFLRPINPYDNCDILTLGIGKEIYAELDLRRSMPQCNFVGVDPDLKSNGDFLEVLHGKLIEGAVGAKDGVYDASILDPKTGKYNSKQLSHISFEKVLKMGKLRQLIDLVLMDVEYAEYEIFDVIAENTNLTTFCQFNVEVHGEKPNLNQQYLKIIKNAGFLLLKNDGGGFHKQFWVNVKNPLCLKKYFGIE</sequence>
<protein>
    <submittedName>
        <fullName evidence="2">Methyltransferase FkbM domain-containing protein</fullName>
    </submittedName>
</protein>
<reference evidence="2" key="1">
    <citation type="submission" date="2022-11" db="UniProtKB">
        <authorList>
            <consortium name="WormBaseParasite"/>
        </authorList>
    </citation>
    <scope>IDENTIFICATION</scope>
</reference>
<evidence type="ECO:0000313" key="1">
    <source>
        <dbReference type="Proteomes" id="UP000887576"/>
    </source>
</evidence>
<dbReference type="WBParaSite" id="JU765_v2.g7681.t1">
    <property type="protein sequence ID" value="JU765_v2.g7681.t1"/>
    <property type="gene ID" value="JU765_v2.g7681"/>
</dbReference>
<organism evidence="1 2">
    <name type="scientific">Panagrolaimus sp. JU765</name>
    <dbReference type="NCBI Taxonomy" id="591449"/>
    <lineage>
        <taxon>Eukaryota</taxon>
        <taxon>Metazoa</taxon>
        <taxon>Ecdysozoa</taxon>
        <taxon>Nematoda</taxon>
        <taxon>Chromadorea</taxon>
        <taxon>Rhabditida</taxon>
        <taxon>Tylenchina</taxon>
        <taxon>Panagrolaimomorpha</taxon>
        <taxon>Panagrolaimoidea</taxon>
        <taxon>Panagrolaimidae</taxon>
        <taxon>Panagrolaimus</taxon>
    </lineage>
</organism>
<name>A0AC34RKG8_9BILA</name>
<evidence type="ECO:0000313" key="2">
    <source>
        <dbReference type="WBParaSite" id="JU765_v2.g7681.t1"/>
    </source>
</evidence>
<accession>A0AC34RKG8</accession>
<proteinExistence type="predicted"/>
<dbReference type="Proteomes" id="UP000887576">
    <property type="component" value="Unplaced"/>
</dbReference>